<dbReference type="InterPro" id="IPR025098">
    <property type="entry name" value="DUF4013"/>
</dbReference>
<evidence type="ECO:0000313" key="3">
    <source>
        <dbReference type="Proteomes" id="UP000002508"/>
    </source>
</evidence>
<feature type="transmembrane region" description="Helical" evidence="1">
    <location>
        <begin position="70"/>
        <end position="98"/>
    </location>
</feature>
<dbReference type="eggNOG" id="ENOG50333RW">
    <property type="taxonomic scope" value="Bacteria"/>
</dbReference>
<feature type="transmembrane region" description="Helical" evidence="1">
    <location>
        <begin position="20"/>
        <end position="49"/>
    </location>
</feature>
<dbReference type="HOGENOM" id="CLU_079270_4_0_0"/>
<keyword evidence="1" id="KW-0472">Membrane</keyword>
<evidence type="ECO:0008006" key="4">
    <source>
        <dbReference type="Google" id="ProtNLM"/>
    </source>
</evidence>
<dbReference type="AlphaFoldDB" id="B8G3X6"/>
<keyword evidence="1" id="KW-1133">Transmembrane helix</keyword>
<proteinExistence type="predicted"/>
<dbReference type="OrthoDB" id="9799578at2"/>
<accession>B8G3X6</accession>
<reference evidence="2" key="1">
    <citation type="submission" date="2008-12" db="EMBL/GenBank/DDBJ databases">
        <title>Complete sequence of Chloroflexus aggregans DSM 9485.</title>
        <authorList>
            <consortium name="US DOE Joint Genome Institute"/>
            <person name="Lucas S."/>
            <person name="Copeland A."/>
            <person name="Lapidus A."/>
            <person name="Glavina del Rio T."/>
            <person name="Dalin E."/>
            <person name="Tice H."/>
            <person name="Pitluck S."/>
            <person name="Foster B."/>
            <person name="Larimer F."/>
            <person name="Land M."/>
            <person name="Hauser L."/>
            <person name="Kyrpides N."/>
            <person name="Mikhailova N."/>
            <person name="Bryant D."/>
            <person name="Richardson P."/>
        </authorList>
    </citation>
    <scope>NUCLEOTIDE SEQUENCE</scope>
    <source>
        <strain evidence="2">DSM 9485</strain>
    </source>
</reference>
<dbReference type="EMBL" id="CP001337">
    <property type="protein sequence ID" value="ACL25378.1"/>
    <property type="molecule type" value="Genomic_DNA"/>
</dbReference>
<feature type="transmembrane region" description="Helical" evidence="1">
    <location>
        <begin position="110"/>
        <end position="135"/>
    </location>
</feature>
<evidence type="ECO:0000256" key="1">
    <source>
        <dbReference type="SAM" id="Phobius"/>
    </source>
</evidence>
<evidence type="ECO:0000313" key="2">
    <source>
        <dbReference type="EMBL" id="ACL25378.1"/>
    </source>
</evidence>
<keyword evidence="1" id="KW-0812">Transmembrane</keyword>
<sequence length="220" mass="23849">MNLTRAFSFVFDDPDWWKIILVIGLLQFIPIIGQIALIGCLLQTARAVAQGNPQPLPRLNQLGTVLSEGIYGLLIAIVYYLPILAIVCILSCILVAIIVASGNNDPQPGIFFGLLLCLNLILIPLILITQLLLIIGNSRYVQTGSVEAALQLGEVFTLLRRNPAEWLVLWLLSIVCNFVGGLGSIIFVVGSLFTTVYAALVFGHLLGQTVHQVSSSPSQQ</sequence>
<dbReference type="Proteomes" id="UP000002508">
    <property type="component" value="Chromosome"/>
</dbReference>
<dbReference type="Pfam" id="PF13197">
    <property type="entry name" value="DUF4013"/>
    <property type="match status" value="1"/>
</dbReference>
<dbReference type="STRING" id="326427.Cagg_2507"/>
<dbReference type="KEGG" id="cag:Cagg_2507"/>
<dbReference type="RefSeq" id="WP_015941236.1">
    <property type="nucleotide sequence ID" value="NC_011831.1"/>
</dbReference>
<gene>
    <name evidence="2" type="ordered locus">Cagg_2507</name>
</gene>
<name>B8G3X6_CHLAD</name>
<keyword evidence="3" id="KW-1185">Reference proteome</keyword>
<organism evidence="2 3">
    <name type="scientific">Chloroflexus aggregans (strain MD-66 / DSM 9485)</name>
    <dbReference type="NCBI Taxonomy" id="326427"/>
    <lineage>
        <taxon>Bacteria</taxon>
        <taxon>Bacillati</taxon>
        <taxon>Chloroflexota</taxon>
        <taxon>Chloroflexia</taxon>
        <taxon>Chloroflexales</taxon>
        <taxon>Chloroflexineae</taxon>
        <taxon>Chloroflexaceae</taxon>
        <taxon>Chloroflexus</taxon>
    </lineage>
</organism>
<feature type="transmembrane region" description="Helical" evidence="1">
    <location>
        <begin position="167"/>
        <end position="200"/>
    </location>
</feature>
<protein>
    <recommendedName>
        <fullName evidence="4">DUF4013 domain-containing protein</fullName>
    </recommendedName>
</protein>